<dbReference type="InterPro" id="IPR011009">
    <property type="entry name" value="Kinase-like_dom_sf"/>
</dbReference>
<proteinExistence type="predicted"/>
<dbReference type="Pfam" id="PF01636">
    <property type="entry name" value="APH"/>
    <property type="match status" value="1"/>
</dbReference>
<keyword evidence="2" id="KW-0418">Kinase</keyword>
<protein>
    <submittedName>
        <fullName evidence="2">Kinase-like domain-containing protein</fullName>
    </submittedName>
</protein>
<dbReference type="PANTHER" id="PTHR21310:SF58">
    <property type="entry name" value="AMINOGLYCOSIDE PHOSPHOTRANSFERASE DOMAIN-CONTAINING PROTEIN"/>
    <property type="match status" value="1"/>
</dbReference>
<dbReference type="GO" id="GO:0016301">
    <property type="term" value="F:kinase activity"/>
    <property type="evidence" value="ECO:0007669"/>
    <property type="project" value="UniProtKB-KW"/>
</dbReference>
<gene>
    <name evidence="2" type="ORF">C8A00DRAFT_42280</name>
</gene>
<evidence type="ECO:0000313" key="3">
    <source>
        <dbReference type="Proteomes" id="UP001302745"/>
    </source>
</evidence>
<dbReference type="PANTHER" id="PTHR21310">
    <property type="entry name" value="AMINOGLYCOSIDE PHOSPHOTRANSFERASE-RELATED-RELATED"/>
    <property type="match status" value="1"/>
</dbReference>
<dbReference type="InterPro" id="IPR002575">
    <property type="entry name" value="Aminoglycoside_PTrfase"/>
</dbReference>
<dbReference type="InterPro" id="IPR051678">
    <property type="entry name" value="AGP_Transferase"/>
</dbReference>
<accession>A0AAN6ZYN1</accession>
<reference evidence="2" key="2">
    <citation type="submission" date="2023-05" db="EMBL/GenBank/DDBJ databases">
        <authorList>
            <consortium name="Lawrence Berkeley National Laboratory"/>
            <person name="Steindorff A."/>
            <person name="Hensen N."/>
            <person name="Bonometti L."/>
            <person name="Westerberg I."/>
            <person name="Brannstrom I.O."/>
            <person name="Guillou S."/>
            <person name="Cros-Aarteil S."/>
            <person name="Calhoun S."/>
            <person name="Haridas S."/>
            <person name="Kuo A."/>
            <person name="Mondo S."/>
            <person name="Pangilinan J."/>
            <person name="Riley R."/>
            <person name="Labutti K."/>
            <person name="Andreopoulos B."/>
            <person name="Lipzen A."/>
            <person name="Chen C."/>
            <person name="Yanf M."/>
            <person name="Daum C."/>
            <person name="Ng V."/>
            <person name="Clum A."/>
            <person name="Ohm R."/>
            <person name="Martin F."/>
            <person name="Silar P."/>
            <person name="Natvig D."/>
            <person name="Lalanne C."/>
            <person name="Gautier V."/>
            <person name="Ament-Velasquez S.L."/>
            <person name="Kruys A."/>
            <person name="Hutchinson M.I."/>
            <person name="Powell A.J."/>
            <person name="Barry K."/>
            <person name="Miller A.N."/>
            <person name="Grigoriev I.V."/>
            <person name="Debuchy R."/>
            <person name="Gladieux P."/>
            <person name="Thoren M.H."/>
            <person name="Johannesson H."/>
        </authorList>
    </citation>
    <scope>NUCLEOTIDE SEQUENCE</scope>
    <source>
        <strain evidence="2">CBS 538.74</strain>
    </source>
</reference>
<feature type="domain" description="Aminoglycoside phosphotransferase" evidence="1">
    <location>
        <begin position="98"/>
        <end position="246"/>
    </location>
</feature>
<evidence type="ECO:0000313" key="2">
    <source>
        <dbReference type="EMBL" id="KAK4155048.1"/>
    </source>
</evidence>
<reference evidence="2" key="1">
    <citation type="journal article" date="2023" name="Mol. Phylogenet. Evol.">
        <title>Genome-scale phylogeny and comparative genomics of the fungal order Sordariales.</title>
        <authorList>
            <person name="Hensen N."/>
            <person name="Bonometti L."/>
            <person name="Westerberg I."/>
            <person name="Brannstrom I.O."/>
            <person name="Guillou S."/>
            <person name="Cros-Aarteil S."/>
            <person name="Calhoun S."/>
            <person name="Haridas S."/>
            <person name="Kuo A."/>
            <person name="Mondo S."/>
            <person name="Pangilinan J."/>
            <person name="Riley R."/>
            <person name="LaButti K."/>
            <person name="Andreopoulos B."/>
            <person name="Lipzen A."/>
            <person name="Chen C."/>
            <person name="Yan M."/>
            <person name="Daum C."/>
            <person name="Ng V."/>
            <person name="Clum A."/>
            <person name="Steindorff A."/>
            <person name="Ohm R.A."/>
            <person name="Martin F."/>
            <person name="Silar P."/>
            <person name="Natvig D.O."/>
            <person name="Lalanne C."/>
            <person name="Gautier V."/>
            <person name="Ament-Velasquez S.L."/>
            <person name="Kruys A."/>
            <person name="Hutchinson M.I."/>
            <person name="Powell A.J."/>
            <person name="Barry K."/>
            <person name="Miller A.N."/>
            <person name="Grigoriev I.V."/>
            <person name="Debuchy R."/>
            <person name="Gladieux P."/>
            <person name="Hiltunen Thoren M."/>
            <person name="Johannesson H."/>
        </authorList>
    </citation>
    <scope>NUCLEOTIDE SEQUENCE</scope>
    <source>
        <strain evidence="2">CBS 538.74</strain>
    </source>
</reference>
<organism evidence="2 3">
    <name type="scientific">Chaetomidium leptoderma</name>
    <dbReference type="NCBI Taxonomy" id="669021"/>
    <lineage>
        <taxon>Eukaryota</taxon>
        <taxon>Fungi</taxon>
        <taxon>Dikarya</taxon>
        <taxon>Ascomycota</taxon>
        <taxon>Pezizomycotina</taxon>
        <taxon>Sordariomycetes</taxon>
        <taxon>Sordariomycetidae</taxon>
        <taxon>Sordariales</taxon>
        <taxon>Chaetomiaceae</taxon>
        <taxon>Chaetomidium</taxon>
    </lineage>
</organism>
<dbReference type="Gene3D" id="3.90.1200.10">
    <property type="match status" value="1"/>
</dbReference>
<comment type="caution">
    <text evidence="2">The sequence shown here is derived from an EMBL/GenBank/DDBJ whole genome shotgun (WGS) entry which is preliminary data.</text>
</comment>
<evidence type="ECO:0000259" key="1">
    <source>
        <dbReference type="Pfam" id="PF01636"/>
    </source>
</evidence>
<dbReference type="SUPFAM" id="SSF56112">
    <property type="entry name" value="Protein kinase-like (PK-like)"/>
    <property type="match status" value="1"/>
</dbReference>
<keyword evidence="2" id="KW-0808">Transferase</keyword>
<dbReference type="AlphaFoldDB" id="A0AAN6ZYN1"/>
<dbReference type="EMBL" id="MU856896">
    <property type="protein sequence ID" value="KAK4155048.1"/>
    <property type="molecule type" value="Genomic_DNA"/>
</dbReference>
<name>A0AAN6ZYN1_9PEZI</name>
<sequence length="318" mass="36200">MEPPIPVRDSVKQIDTNSWLVGSKHVLRHVQGPREGDCLWESPSDGSYYTFSAAPVPQPDSGPLAPDGHARQIHDAGDESAVFNFGDALIIKIRIATDNTRREPQTLAFLAKQQLSFDIPVVLFYMEDAGKAYLVEPYISGKRLNEAWWDMPEEEKEHVATRVSQVCLDIKVFQSNAMTGSDYNWMNPLQETRDDRVEVVQQQCEELGMDCSSVFVLAHNDLGPTNIIVNGDRIGVIDWEMAGYVPLEWVRTKFAVCGVLCVERVHREPSPVRVERNGEYPVRVEQRLGEMGFPEATAAYKRMHDMREVEWKKNRPWL</sequence>
<dbReference type="Proteomes" id="UP001302745">
    <property type="component" value="Unassembled WGS sequence"/>
</dbReference>
<keyword evidence="3" id="KW-1185">Reference proteome</keyword>